<evidence type="ECO:0000313" key="8">
    <source>
        <dbReference type="EMBL" id="WRP17626.1"/>
    </source>
</evidence>
<dbReference type="SUPFAM" id="SSF53383">
    <property type="entry name" value="PLP-dependent transferases"/>
    <property type="match status" value="1"/>
</dbReference>
<dbReference type="Pfam" id="PF03711">
    <property type="entry name" value="OKR_DC_1_C"/>
    <property type="match status" value="1"/>
</dbReference>
<evidence type="ECO:0000256" key="2">
    <source>
        <dbReference type="ARBA" id="ARBA00010671"/>
    </source>
</evidence>
<reference evidence="8 9" key="1">
    <citation type="journal article" date="2024" name="Front. Microbiol.">
        <title>Novel thermophilic genera Geochorda gen. nov. and Carboxydochorda gen. nov. from the deep terrestrial subsurface reveal the ecophysiological diversity in the class Limnochordia.</title>
        <authorList>
            <person name="Karnachuk O.V."/>
            <person name="Lukina A.P."/>
            <person name="Avakyan M.R."/>
            <person name="Kadnikov V.V."/>
            <person name="Begmatov S."/>
            <person name="Beletsky A.V."/>
            <person name="Vlasova K.G."/>
            <person name="Novikov A.A."/>
            <person name="Shcherbakova V.A."/>
            <person name="Mardanov A.V."/>
            <person name="Ravin N.V."/>
        </authorList>
    </citation>
    <scope>NUCLEOTIDE SEQUENCE [LARGE SCALE GENOMIC DNA]</scope>
    <source>
        <strain evidence="8 9">L945</strain>
    </source>
</reference>
<evidence type="ECO:0000259" key="7">
    <source>
        <dbReference type="Pfam" id="PF03711"/>
    </source>
</evidence>
<dbReference type="InterPro" id="IPR052357">
    <property type="entry name" value="Orn_Lys_Arg_decarboxylase-I"/>
</dbReference>
<protein>
    <recommendedName>
        <fullName evidence="10">Arginine decarboxylase</fullName>
    </recommendedName>
</protein>
<feature type="domain" description="Orn/Lys/Arg decarboxylases family 1 pyridoxal-P attachment site" evidence="6">
    <location>
        <begin position="14"/>
        <end position="318"/>
    </location>
</feature>
<dbReference type="PANTHER" id="PTHR43277:SF4">
    <property type="entry name" value="ARGININE DECARBOXYLASE"/>
    <property type="match status" value="1"/>
</dbReference>
<name>A0ABZ1BYQ8_9FIRM</name>
<dbReference type="InterPro" id="IPR036633">
    <property type="entry name" value="Prn/Lys/Arg_de-COase_C_sf"/>
</dbReference>
<dbReference type="InterPro" id="IPR015421">
    <property type="entry name" value="PyrdxlP-dep_Trfase_major"/>
</dbReference>
<comment type="cofactor">
    <cofactor evidence="1">
        <name>pyridoxal 5'-phosphate</name>
        <dbReference type="ChEBI" id="CHEBI:597326"/>
    </cofactor>
</comment>
<dbReference type="EMBL" id="CP141615">
    <property type="protein sequence ID" value="WRP17626.1"/>
    <property type="molecule type" value="Genomic_DNA"/>
</dbReference>
<keyword evidence="5" id="KW-0456">Lyase</keyword>
<evidence type="ECO:0000256" key="4">
    <source>
        <dbReference type="ARBA" id="ARBA00022898"/>
    </source>
</evidence>
<dbReference type="InterPro" id="IPR015424">
    <property type="entry name" value="PyrdxlP-dep_Trfase"/>
</dbReference>
<feature type="domain" description="Orn/Lys/Arg decarboxylase C-terminal" evidence="7">
    <location>
        <begin position="412"/>
        <end position="460"/>
    </location>
</feature>
<keyword evidence="3" id="KW-0210">Decarboxylase</keyword>
<dbReference type="Proteomes" id="UP001332192">
    <property type="component" value="Chromosome"/>
</dbReference>
<keyword evidence="9" id="KW-1185">Reference proteome</keyword>
<dbReference type="Pfam" id="PF01276">
    <property type="entry name" value="OKR_DC_1"/>
    <property type="match status" value="1"/>
</dbReference>
<dbReference type="Gene3D" id="3.40.640.10">
    <property type="entry name" value="Type I PLP-dependent aspartate aminotransferase-like (Major domain)"/>
    <property type="match status" value="1"/>
</dbReference>
<organism evidence="8 9">
    <name type="scientific">Carboxydichorda subterranea</name>
    <dbReference type="NCBI Taxonomy" id="3109565"/>
    <lineage>
        <taxon>Bacteria</taxon>
        <taxon>Bacillati</taxon>
        <taxon>Bacillota</taxon>
        <taxon>Limnochordia</taxon>
        <taxon>Limnochordales</taxon>
        <taxon>Geochordaceae</taxon>
        <taxon>Carboxydichorda</taxon>
    </lineage>
</organism>
<evidence type="ECO:0000256" key="5">
    <source>
        <dbReference type="ARBA" id="ARBA00023239"/>
    </source>
</evidence>
<accession>A0ABZ1BYQ8</accession>
<sequence length="488" mass="51302">MSARTGRALTETAPLVEALAEAAGRAPAVFHTPGHKRGRWIEAAGVLPGGGFPWAWDGGDAVWAPDRGHDLRAVAEVASGLVARLWGARHSWLLWNGATAGVVASILACSGPRGRIGVSRLAHRSVWDAIVLADLDPVVIGGRWLEGWDIPLPPDVRDLRAATDAPLDALVVVSPTYHGICAPLQDLAGFMHPSPLIVDEAHGAHLAFYPDPSPPHGIGAGAHLVVHGAHKTLPALTQAAFLHWTGAAAEPGIDEVTRWLEMVQSTSPQPALLASLDAARLEMQRHGQRRVARAVELARGTRRALQQARGVRVLAPEELPAGFTLDETRLVVDVAGLGLSGWQAASELVGAWGVWPEMAGARHIVFLFTGADDAGSVDRLVGALTALAARSPSGATGRLPALARLPAPGRRVMRPAEAARHRARRLPWPQASGHVSAGVVAPYPPGIPLITPGEEITEEAVAYALDVRHAGGVLRGSPAEGREVWVAA</sequence>
<gene>
    <name evidence="8" type="ORF">U7230_01000</name>
</gene>
<evidence type="ECO:0000313" key="9">
    <source>
        <dbReference type="Proteomes" id="UP001332192"/>
    </source>
</evidence>
<dbReference type="Gene3D" id="3.90.100.10">
    <property type="entry name" value="Orn/Lys/Arg decarboxylase, C-terminal domain"/>
    <property type="match status" value="1"/>
</dbReference>
<keyword evidence="4" id="KW-0663">Pyridoxal phosphate</keyword>
<dbReference type="InterPro" id="IPR000310">
    <property type="entry name" value="Orn/Lys/Arg_deCO2ase_major_dom"/>
</dbReference>
<dbReference type="PANTHER" id="PTHR43277">
    <property type="entry name" value="ARGININE DECARBOXYLASE"/>
    <property type="match status" value="1"/>
</dbReference>
<comment type="similarity">
    <text evidence="2">Belongs to the Orn/Lys/Arg decarboxylase class-I family.</text>
</comment>
<evidence type="ECO:0008006" key="10">
    <source>
        <dbReference type="Google" id="ProtNLM"/>
    </source>
</evidence>
<evidence type="ECO:0000256" key="3">
    <source>
        <dbReference type="ARBA" id="ARBA00022793"/>
    </source>
</evidence>
<proteinExistence type="inferred from homology"/>
<dbReference type="InterPro" id="IPR008286">
    <property type="entry name" value="Prn/Lys/Arg_de-COase_C"/>
</dbReference>
<dbReference type="SUPFAM" id="SSF55904">
    <property type="entry name" value="Ornithine decarboxylase C-terminal domain"/>
    <property type="match status" value="1"/>
</dbReference>
<dbReference type="RefSeq" id="WP_324716896.1">
    <property type="nucleotide sequence ID" value="NZ_CP141615.1"/>
</dbReference>
<evidence type="ECO:0000259" key="6">
    <source>
        <dbReference type="Pfam" id="PF01276"/>
    </source>
</evidence>
<evidence type="ECO:0000256" key="1">
    <source>
        <dbReference type="ARBA" id="ARBA00001933"/>
    </source>
</evidence>